<evidence type="ECO:0000313" key="9">
    <source>
        <dbReference type="EMBL" id="KPL74190.1"/>
    </source>
</evidence>
<evidence type="ECO:0000256" key="7">
    <source>
        <dbReference type="HAMAP-Rule" id="MF_01394"/>
    </source>
</evidence>
<organism evidence="9 10">
    <name type="scientific">Bellilinea caldifistulae</name>
    <dbReference type="NCBI Taxonomy" id="360411"/>
    <lineage>
        <taxon>Bacteria</taxon>
        <taxon>Bacillati</taxon>
        <taxon>Chloroflexota</taxon>
        <taxon>Anaerolineae</taxon>
        <taxon>Anaerolineales</taxon>
        <taxon>Anaerolineaceae</taxon>
        <taxon>Bellilinea</taxon>
    </lineage>
</organism>
<dbReference type="InterPro" id="IPR000440">
    <property type="entry name" value="NADH_UbQ/plastoQ_OxRdtase_su3"/>
</dbReference>
<comment type="subcellular location">
    <subcellularLocation>
        <location evidence="7 8">Cell membrane</location>
        <topology evidence="7 8">Multi-pass membrane protein</topology>
    </subcellularLocation>
    <subcellularLocation>
        <location evidence="1">Membrane</location>
        <topology evidence="1">Multi-pass membrane protein</topology>
    </subcellularLocation>
</comment>
<proteinExistence type="inferred from homology"/>
<reference evidence="9 10" key="1">
    <citation type="submission" date="2015-07" db="EMBL/GenBank/DDBJ databases">
        <title>Draft genome of Bellilinea caldifistulae DSM 17877.</title>
        <authorList>
            <person name="Hemp J."/>
            <person name="Ward L.M."/>
            <person name="Pace L.A."/>
            <person name="Fischer W.W."/>
        </authorList>
    </citation>
    <scope>NUCLEOTIDE SEQUENCE [LARGE SCALE GENOMIC DNA]</scope>
    <source>
        <strain evidence="9 10">GOMI-1</strain>
    </source>
</reference>
<comment type="catalytic activity">
    <reaction evidence="7 8">
        <text>a quinone + NADH + 5 H(+)(in) = a quinol + NAD(+) + 4 H(+)(out)</text>
        <dbReference type="Rhea" id="RHEA:57888"/>
        <dbReference type="ChEBI" id="CHEBI:15378"/>
        <dbReference type="ChEBI" id="CHEBI:24646"/>
        <dbReference type="ChEBI" id="CHEBI:57540"/>
        <dbReference type="ChEBI" id="CHEBI:57945"/>
        <dbReference type="ChEBI" id="CHEBI:132124"/>
    </reaction>
</comment>
<keyword evidence="7" id="KW-0830">Ubiquinone</keyword>
<dbReference type="AlphaFoldDB" id="A0A0P6X046"/>
<evidence type="ECO:0000256" key="2">
    <source>
        <dbReference type="ARBA" id="ARBA00008472"/>
    </source>
</evidence>
<dbReference type="GO" id="GO:0030964">
    <property type="term" value="C:NADH dehydrogenase complex"/>
    <property type="evidence" value="ECO:0007669"/>
    <property type="project" value="TreeGrafter"/>
</dbReference>
<comment type="caution">
    <text evidence="9">The sequence shown here is derived from an EMBL/GenBank/DDBJ whole genome shotgun (WGS) entry which is preliminary data.</text>
</comment>
<keyword evidence="7" id="KW-1278">Translocase</keyword>
<comment type="similarity">
    <text evidence="2 7 8">Belongs to the complex I subunit 3 family.</text>
</comment>
<dbReference type="GO" id="GO:0050136">
    <property type="term" value="F:NADH dehydrogenase (quinone) (non-electrogenic) activity"/>
    <property type="evidence" value="ECO:0007669"/>
    <property type="project" value="UniProtKB-UniRule"/>
</dbReference>
<dbReference type="GO" id="GO:0048038">
    <property type="term" value="F:quinone binding"/>
    <property type="evidence" value="ECO:0007669"/>
    <property type="project" value="UniProtKB-KW"/>
</dbReference>
<evidence type="ECO:0000313" key="10">
    <source>
        <dbReference type="Proteomes" id="UP000050514"/>
    </source>
</evidence>
<evidence type="ECO:0000256" key="5">
    <source>
        <dbReference type="ARBA" id="ARBA00022989"/>
    </source>
</evidence>
<keyword evidence="7 8" id="KW-0874">Quinone</keyword>
<dbReference type="PANTHER" id="PTHR11058">
    <property type="entry name" value="NADH-UBIQUINONE OXIDOREDUCTASE CHAIN 3"/>
    <property type="match status" value="1"/>
</dbReference>
<feature type="transmembrane region" description="Helical" evidence="7">
    <location>
        <begin position="89"/>
        <end position="110"/>
    </location>
</feature>
<feature type="transmembrane region" description="Helical" evidence="7">
    <location>
        <begin position="6"/>
        <end position="29"/>
    </location>
</feature>
<dbReference type="EMBL" id="LGHJ01000018">
    <property type="protein sequence ID" value="KPL74190.1"/>
    <property type="molecule type" value="Genomic_DNA"/>
</dbReference>
<evidence type="ECO:0000256" key="4">
    <source>
        <dbReference type="ARBA" id="ARBA00022692"/>
    </source>
</evidence>
<keyword evidence="6 7" id="KW-0472">Membrane</keyword>
<keyword evidence="4 7" id="KW-0812">Transmembrane</keyword>
<name>A0A0P6X046_9CHLR</name>
<comment type="subunit">
    <text evidence="7">NDH-1 is composed of 14 different subunits. Subunits NuoA, H, J, K, L, M, N constitute the membrane sector of the complex.</text>
</comment>
<dbReference type="Pfam" id="PF00507">
    <property type="entry name" value="Oxidored_q4"/>
    <property type="match status" value="1"/>
</dbReference>
<dbReference type="EC" id="7.1.1.-" evidence="7"/>
<dbReference type="STRING" id="360411.AC812_12790"/>
<dbReference type="RefSeq" id="WP_061915370.1">
    <property type="nucleotide sequence ID" value="NZ_DF967971.1"/>
</dbReference>
<keyword evidence="10" id="KW-1185">Reference proteome</keyword>
<gene>
    <name evidence="7" type="primary">nuoA</name>
    <name evidence="9" type="ORF">AC812_12790</name>
</gene>
<protein>
    <recommendedName>
        <fullName evidence="7">NADH-quinone oxidoreductase subunit A</fullName>
        <ecNumber evidence="7">7.1.1.-</ecNumber>
    </recommendedName>
    <alternativeName>
        <fullName evidence="7">NADH dehydrogenase I subunit A</fullName>
    </alternativeName>
    <alternativeName>
        <fullName evidence="7">NDH-1 subunit A</fullName>
    </alternativeName>
    <alternativeName>
        <fullName evidence="7">NUO1</fullName>
    </alternativeName>
</protein>
<keyword evidence="7" id="KW-1003">Cell membrane</keyword>
<evidence type="ECO:0000256" key="6">
    <source>
        <dbReference type="ARBA" id="ARBA00023136"/>
    </source>
</evidence>
<dbReference type="InterPro" id="IPR038430">
    <property type="entry name" value="NDAH_ubi_oxred_su3_sf"/>
</dbReference>
<evidence type="ECO:0000256" key="3">
    <source>
        <dbReference type="ARBA" id="ARBA00022448"/>
    </source>
</evidence>
<keyword evidence="5 7" id="KW-1133">Transmembrane helix</keyword>
<dbReference type="GO" id="GO:0005886">
    <property type="term" value="C:plasma membrane"/>
    <property type="evidence" value="ECO:0007669"/>
    <property type="project" value="UniProtKB-SubCell"/>
</dbReference>
<feature type="transmembrane region" description="Helical" evidence="7">
    <location>
        <begin position="60"/>
        <end position="83"/>
    </location>
</feature>
<accession>A0A0P6X046</accession>
<comment type="function">
    <text evidence="7">NDH-1 shuttles electrons from NADH, via FMN and iron-sulfur (Fe-S) centers, to quinones in the respiratory chain. The immediate electron acceptor for the enzyme in this species is believed to be ubiquinone. Couples the redox reaction to proton translocation (for every two electrons transferred, four hydrogen ions are translocated across the cytoplasmic membrane), and thus conserves the redox energy in a proton gradient.</text>
</comment>
<keyword evidence="3 7" id="KW-0813">Transport</keyword>
<dbReference type="PANTHER" id="PTHR11058:SF9">
    <property type="entry name" value="NADH-UBIQUINONE OXIDOREDUCTASE CHAIN 3"/>
    <property type="match status" value="1"/>
</dbReference>
<evidence type="ECO:0000256" key="1">
    <source>
        <dbReference type="ARBA" id="ARBA00004141"/>
    </source>
</evidence>
<dbReference type="Gene3D" id="1.20.58.1610">
    <property type="entry name" value="NADH:ubiquinone/plastoquinone oxidoreductase, chain 3"/>
    <property type="match status" value="1"/>
</dbReference>
<sequence>MLGNWLYIGIFALVALMMPALTIFIAGILSPKRPDPIKNSTYECGVETVGPNWTQIKIQYYVFALVFLIFDVEAVLLFPWAVAYQLLPLYAIIEGVLFLLILVVGFLYAWRKGALEWF</sequence>
<dbReference type="GO" id="GO:0008137">
    <property type="term" value="F:NADH dehydrogenase (ubiquinone) activity"/>
    <property type="evidence" value="ECO:0007669"/>
    <property type="project" value="InterPro"/>
</dbReference>
<dbReference type="HAMAP" id="MF_01394">
    <property type="entry name" value="NDH1_NuoA"/>
    <property type="match status" value="1"/>
</dbReference>
<dbReference type="OrthoDB" id="9791970at2"/>
<dbReference type="Proteomes" id="UP000050514">
    <property type="component" value="Unassembled WGS sequence"/>
</dbReference>
<dbReference type="InterPro" id="IPR023043">
    <property type="entry name" value="NAD(P)H_OxRDtase_bac/plastid"/>
</dbReference>
<keyword evidence="7 8" id="KW-0520">NAD</keyword>
<evidence type="ECO:0000256" key="8">
    <source>
        <dbReference type="RuleBase" id="RU003639"/>
    </source>
</evidence>